<feature type="transmembrane region" description="Helical" evidence="10">
    <location>
        <begin position="25"/>
        <end position="49"/>
    </location>
</feature>
<name>A0A3B5M3H7_9TELE</name>
<dbReference type="Gene3D" id="1.20.1070.10">
    <property type="entry name" value="Rhodopsin 7-helix transmembrane proteins"/>
    <property type="match status" value="1"/>
</dbReference>
<evidence type="ECO:0000256" key="10">
    <source>
        <dbReference type="SAM" id="Phobius"/>
    </source>
</evidence>
<keyword evidence="3 10" id="KW-1133">Transmembrane helix</keyword>
<dbReference type="GO" id="GO:0006954">
    <property type="term" value="P:inflammatory response"/>
    <property type="evidence" value="ECO:0007669"/>
    <property type="project" value="TreeGrafter"/>
</dbReference>
<evidence type="ECO:0000256" key="7">
    <source>
        <dbReference type="ARBA" id="ARBA00023224"/>
    </source>
</evidence>
<feature type="transmembrane region" description="Helical" evidence="10">
    <location>
        <begin position="92"/>
        <end position="120"/>
    </location>
</feature>
<dbReference type="PANTHER" id="PTHR24225:SF50">
    <property type="entry name" value="PROSTAGLANDIN D2 RECEPTOR 2-LIKE"/>
    <property type="match status" value="1"/>
</dbReference>
<keyword evidence="6" id="KW-0675">Receptor</keyword>
<comment type="subcellular location">
    <subcellularLocation>
        <location evidence="1">Membrane</location>
        <topology evidence="1">Multi-pass membrane protein</topology>
    </subcellularLocation>
</comment>
<dbReference type="AlphaFoldDB" id="A0A3B5M3H7"/>
<dbReference type="GO" id="GO:0007204">
    <property type="term" value="P:positive regulation of cytosolic calcium ion concentration"/>
    <property type="evidence" value="ECO:0007669"/>
    <property type="project" value="TreeGrafter"/>
</dbReference>
<dbReference type="Proteomes" id="UP000261380">
    <property type="component" value="Unplaced"/>
</dbReference>
<keyword evidence="2 10" id="KW-0812">Transmembrane</keyword>
<evidence type="ECO:0000313" key="12">
    <source>
        <dbReference type="Ensembl" id="ENSXCOP00000015976.1"/>
    </source>
</evidence>
<evidence type="ECO:0000256" key="4">
    <source>
        <dbReference type="ARBA" id="ARBA00023040"/>
    </source>
</evidence>
<accession>A0A3B5M3H7</accession>
<dbReference type="PANTHER" id="PTHR24225">
    <property type="entry name" value="CHEMOTACTIC RECEPTOR"/>
    <property type="match status" value="1"/>
</dbReference>
<evidence type="ECO:0000256" key="2">
    <source>
        <dbReference type="ARBA" id="ARBA00022692"/>
    </source>
</evidence>
<dbReference type="PRINTS" id="PR00237">
    <property type="entry name" value="GPCRRHODOPSN"/>
</dbReference>
<keyword evidence="7" id="KW-0807">Transducer</keyword>
<dbReference type="InterPro" id="IPR017452">
    <property type="entry name" value="GPCR_Rhodpsn_7TM"/>
</dbReference>
<evidence type="ECO:0000256" key="3">
    <source>
        <dbReference type="ARBA" id="ARBA00022989"/>
    </source>
</evidence>
<dbReference type="PROSITE" id="PS50262">
    <property type="entry name" value="G_PROTEIN_RECEP_F1_2"/>
    <property type="match status" value="1"/>
</dbReference>
<feature type="domain" description="G-protein coupled receptors family 1 profile" evidence="11">
    <location>
        <begin position="41"/>
        <end position="306"/>
    </location>
</feature>
<dbReference type="GeneTree" id="ENSGT00940000162009"/>
<dbReference type="InterPro" id="IPR000826">
    <property type="entry name" value="Formyl_rcpt-rel"/>
</dbReference>
<dbReference type="GO" id="GO:0005886">
    <property type="term" value="C:plasma membrane"/>
    <property type="evidence" value="ECO:0007669"/>
    <property type="project" value="TreeGrafter"/>
</dbReference>
<keyword evidence="4" id="KW-0297">G-protein coupled receptor</keyword>
<feature type="transmembrane region" description="Helical" evidence="10">
    <location>
        <begin position="246"/>
        <end position="267"/>
    </location>
</feature>
<dbReference type="SUPFAM" id="SSF81321">
    <property type="entry name" value="Family A G protein-coupled receptor-like"/>
    <property type="match status" value="1"/>
</dbReference>
<feature type="region of interest" description="Disordered" evidence="9">
    <location>
        <begin position="354"/>
        <end position="397"/>
    </location>
</feature>
<evidence type="ECO:0000256" key="6">
    <source>
        <dbReference type="ARBA" id="ARBA00023170"/>
    </source>
</evidence>
<reference evidence="12" key="1">
    <citation type="submission" date="2025-08" db="UniProtKB">
        <authorList>
            <consortium name="Ensembl"/>
        </authorList>
    </citation>
    <scope>IDENTIFICATION</scope>
</reference>
<dbReference type="Ensembl" id="ENSXCOT00000016175.1">
    <property type="protein sequence ID" value="ENSXCOP00000015976.1"/>
    <property type="gene ID" value="ENSXCOG00000012069.1"/>
</dbReference>
<dbReference type="GO" id="GO:0007200">
    <property type="term" value="P:phospholipase C-activating G protein-coupled receptor signaling pathway"/>
    <property type="evidence" value="ECO:0007669"/>
    <property type="project" value="TreeGrafter"/>
</dbReference>
<sequence>MGPLFCPLLKRMREDNLNNNTQVNLVVVCIHGIFSSLGILENALIIWVLGFRLRHRTVASIWMLNLAMSDFLATLTLPFFTFYFYSSHSWELGYPLCIVQTSIFFFNMFVSAFLLAAISLDRLLLVSKPVWSKNHRSVAGAWKVCALGWLWAALNTLPYSIFRSVIVKTDGRKLCYHNFALYLSSKDSLKMDCNVRQGATAISKLLLAFVFPLVVIAGRYIKIALSLRNRHRRRKQRMVKTNGANFTKMVTSVIAAFVLCWAPYHIFCILEMTAQYNEKILKLVQEGLPVSATFAFLNPVLNPVLYVFSCPHFCVRIRQSLGAVFDGLVEEGEGLLMTPARNLQAYIRRRNSRDVSFAPPGSPKSPKSSSYQPHGAQLPLPLLSKDLRGSQTDQTAQ</sequence>
<dbReference type="GO" id="GO:0004875">
    <property type="term" value="F:complement receptor activity"/>
    <property type="evidence" value="ECO:0007669"/>
    <property type="project" value="TreeGrafter"/>
</dbReference>
<keyword evidence="13" id="KW-1185">Reference proteome</keyword>
<feature type="transmembrane region" description="Helical" evidence="10">
    <location>
        <begin position="141"/>
        <end position="162"/>
    </location>
</feature>
<comment type="similarity">
    <text evidence="8">Belongs to the chemokine-like receptor (CMKLR) family.</text>
</comment>
<organism evidence="12 13">
    <name type="scientific">Xiphophorus couchianus</name>
    <name type="common">Monterrey platyfish</name>
    <dbReference type="NCBI Taxonomy" id="32473"/>
    <lineage>
        <taxon>Eukaryota</taxon>
        <taxon>Metazoa</taxon>
        <taxon>Chordata</taxon>
        <taxon>Craniata</taxon>
        <taxon>Vertebrata</taxon>
        <taxon>Euteleostomi</taxon>
        <taxon>Actinopterygii</taxon>
        <taxon>Neopterygii</taxon>
        <taxon>Teleostei</taxon>
        <taxon>Neoteleostei</taxon>
        <taxon>Acanthomorphata</taxon>
        <taxon>Ovalentaria</taxon>
        <taxon>Atherinomorphae</taxon>
        <taxon>Cyprinodontiformes</taxon>
        <taxon>Poeciliidae</taxon>
        <taxon>Poeciliinae</taxon>
        <taxon>Xiphophorus</taxon>
    </lineage>
</organism>
<feature type="transmembrane region" description="Helical" evidence="10">
    <location>
        <begin position="61"/>
        <end position="86"/>
    </location>
</feature>
<keyword evidence="5 10" id="KW-0472">Membrane</keyword>
<dbReference type="GO" id="GO:0004930">
    <property type="term" value="F:G protein-coupled receptor activity"/>
    <property type="evidence" value="ECO:0007669"/>
    <property type="project" value="UniProtKB-KW"/>
</dbReference>
<feature type="transmembrane region" description="Helical" evidence="10">
    <location>
        <begin position="205"/>
        <end position="225"/>
    </location>
</feature>
<proteinExistence type="inferred from homology"/>
<evidence type="ECO:0000256" key="8">
    <source>
        <dbReference type="ARBA" id="ARBA00025736"/>
    </source>
</evidence>
<dbReference type="Pfam" id="PF00001">
    <property type="entry name" value="7tm_1"/>
    <property type="match status" value="1"/>
</dbReference>
<evidence type="ECO:0000256" key="5">
    <source>
        <dbReference type="ARBA" id="ARBA00023136"/>
    </source>
</evidence>
<evidence type="ECO:0000256" key="9">
    <source>
        <dbReference type="SAM" id="MobiDB-lite"/>
    </source>
</evidence>
<protein>
    <recommendedName>
        <fullName evidence="11">G-protein coupled receptors family 1 profile domain-containing protein</fullName>
    </recommendedName>
</protein>
<evidence type="ECO:0000256" key="1">
    <source>
        <dbReference type="ARBA" id="ARBA00004141"/>
    </source>
</evidence>
<dbReference type="InterPro" id="IPR000276">
    <property type="entry name" value="GPCR_Rhodpsn"/>
</dbReference>
<evidence type="ECO:0000259" key="11">
    <source>
        <dbReference type="PROSITE" id="PS50262"/>
    </source>
</evidence>
<evidence type="ECO:0000313" key="13">
    <source>
        <dbReference type="Proteomes" id="UP000261380"/>
    </source>
</evidence>
<reference evidence="12" key="2">
    <citation type="submission" date="2025-09" db="UniProtKB">
        <authorList>
            <consortium name="Ensembl"/>
        </authorList>
    </citation>
    <scope>IDENTIFICATION</scope>
</reference>